<organism evidence="8 9">
    <name type="scientific">Ruminococcus flavefaciens 007c</name>
    <dbReference type="NCBI Taxonomy" id="1341157"/>
    <lineage>
        <taxon>Bacteria</taxon>
        <taxon>Bacillati</taxon>
        <taxon>Bacillota</taxon>
        <taxon>Clostridia</taxon>
        <taxon>Eubacteriales</taxon>
        <taxon>Oscillospiraceae</taxon>
        <taxon>Ruminococcus</taxon>
    </lineage>
</organism>
<dbReference type="CDD" id="cd18773">
    <property type="entry name" value="PDC1_HK_sensor"/>
    <property type="match status" value="1"/>
</dbReference>
<dbReference type="GO" id="GO:0043709">
    <property type="term" value="P:cell adhesion involved in single-species biofilm formation"/>
    <property type="evidence" value="ECO:0007669"/>
    <property type="project" value="TreeGrafter"/>
</dbReference>
<dbReference type="RefSeq" id="WP_019679316.1">
    <property type="nucleotide sequence ID" value="NZ_ATAX01000008.1"/>
</dbReference>
<evidence type="ECO:0000256" key="4">
    <source>
        <dbReference type="ARBA" id="ARBA00022989"/>
    </source>
</evidence>
<dbReference type="InterPro" id="IPR029787">
    <property type="entry name" value="Nucleotide_cyclase"/>
</dbReference>
<feature type="transmembrane region" description="Helical" evidence="6">
    <location>
        <begin position="12"/>
        <end position="34"/>
    </location>
</feature>
<dbReference type="Pfam" id="PF02743">
    <property type="entry name" value="dCache_1"/>
    <property type="match status" value="1"/>
</dbReference>
<dbReference type="PROSITE" id="PS50887">
    <property type="entry name" value="GGDEF"/>
    <property type="match status" value="1"/>
</dbReference>
<dbReference type="SUPFAM" id="SSF55073">
    <property type="entry name" value="Nucleotide cyclase"/>
    <property type="match status" value="1"/>
</dbReference>
<keyword evidence="2" id="KW-1003">Cell membrane</keyword>
<dbReference type="SMART" id="SM00267">
    <property type="entry name" value="GGDEF"/>
    <property type="match status" value="1"/>
</dbReference>
<dbReference type="NCBIfam" id="TIGR00254">
    <property type="entry name" value="GGDEF"/>
    <property type="match status" value="1"/>
</dbReference>
<feature type="transmembrane region" description="Helical" evidence="6">
    <location>
        <begin position="297"/>
        <end position="316"/>
    </location>
</feature>
<comment type="subcellular location">
    <subcellularLocation>
        <location evidence="1">Cell membrane</location>
        <topology evidence="1">Multi-pass membrane protein</topology>
    </subcellularLocation>
</comment>
<keyword evidence="5 6" id="KW-0472">Membrane</keyword>
<dbReference type="EMBL" id="ATAX01000008">
    <property type="protein sequence ID" value="EWM54781.1"/>
    <property type="molecule type" value="Genomic_DNA"/>
</dbReference>
<keyword evidence="3 6" id="KW-0812">Transmembrane</keyword>
<dbReference type="eggNOG" id="COG2199">
    <property type="taxonomic scope" value="Bacteria"/>
</dbReference>
<evidence type="ECO:0000256" key="1">
    <source>
        <dbReference type="ARBA" id="ARBA00004651"/>
    </source>
</evidence>
<dbReference type="InterPro" id="IPR000160">
    <property type="entry name" value="GGDEF_dom"/>
</dbReference>
<evidence type="ECO:0000256" key="5">
    <source>
        <dbReference type="ARBA" id="ARBA00023136"/>
    </source>
</evidence>
<evidence type="ECO:0000313" key="8">
    <source>
        <dbReference type="EMBL" id="EWM54781.1"/>
    </source>
</evidence>
<evidence type="ECO:0000256" key="6">
    <source>
        <dbReference type="SAM" id="Phobius"/>
    </source>
</evidence>
<sequence length="504" mass="56279">MKGSKKISAITLLLIIQLVVMIILSIIITATISYTTRRNSMQHMQTIIDERAHIIKTYVKNSENILTYYSKASQITDLLKDPENTELQERAQAYTAAYSADIENLEGIYVSEWNTHVLAHTNPEVVGMITRKDPEPLKQLQDAMLAAGNGVYDTGIIISPASGKQIVSMYKAVYDENGNPIGLVGIGIFTNRLIETLDSLKIKGLSETSYSMVNVNDSKYVFNKNSDLVGQLAENPKIQSICASNKGRKASDSGSFEHKENGKKYISIYSYIPEHGWILMLDDTKKEIYSLTNVMRIYMGIFGLAIIGLMLLFSFINKKQEKVNQKLASTIVKSNKTKESLYTAMFKDVLTETSNRIAFSMDIDEANKQKKPYYFVMFDIDNFSGVNAKYGNDVGDWLLVKTSETLRQVFKDGKLYRTGSDEFVVAIPDKSGNTASDTINNLASEAYRKLTSTQTTPMGKINFGYKASVVRKKGEINTAVIAALKDMINNNNNAASGQIMYKEM</sequence>
<evidence type="ECO:0000259" key="7">
    <source>
        <dbReference type="PROSITE" id="PS50887"/>
    </source>
</evidence>
<evidence type="ECO:0000256" key="2">
    <source>
        <dbReference type="ARBA" id="ARBA00022475"/>
    </source>
</evidence>
<dbReference type="Gene3D" id="3.30.450.20">
    <property type="entry name" value="PAS domain"/>
    <property type="match status" value="1"/>
</dbReference>
<dbReference type="Gene3D" id="3.30.70.270">
    <property type="match status" value="1"/>
</dbReference>
<dbReference type="GO" id="GO:0005886">
    <property type="term" value="C:plasma membrane"/>
    <property type="evidence" value="ECO:0007669"/>
    <property type="project" value="UniProtKB-SubCell"/>
</dbReference>
<name>W7UHV9_RUMFL</name>
<dbReference type="SUPFAM" id="SSF103190">
    <property type="entry name" value="Sensory domain-like"/>
    <property type="match status" value="1"/>
</dbReference>
<dbReference type="PANTHER" id="PTHR45138">
    <property type="entry name" value="REGULATORY COMPONENTS OF SENSORY TRANSDUCTION SYSTEM"/>
    <property type="match status" value="1"/>
</dbReference>
<dbReference type="GO" id="GO:1902201">
    <property type="term" value="P:negative regulation of bacterial-type flagellum-dependent cell motility"/>
    <property type="evidence" value="ECO:0007669"/>
    <property type="project" value="TreeGrafter"/>
</dbReference>
<dbReference type="InterPro" id="IPR043128">
    <property type="entry name" value="Rev_trsase/Diguanyl_cyclase"/>
</dbReference>
<dbReference type="OrthoDB" id="5449717at2"/>
<proteinExistence type="predicted"/>
<dbReference type="GO" id="GO:0052621">
    <property type="term" value="F:diguanylate cyclase activity"/>
    <property type="evidence" value="ECO:0007669"/>
    <property type="project" value="TreeGrafter"/>
</dbReference>
<dbReference type="Pfam" id="PF00990">
    <property type="entry name" value="GGDEF"/>
    <property type="match status" value="1"/>
</dbReference>
<keyword evidence="4 6" id="KW-1133">Transmembrane helix</keyword>
<evidence type="ECO:0000313" key="9">
    <source>
        <dbReference type="Proteomes" id="UP000019365"/>
    </source>
</evidence>
<reference evidence="8 9" key="1">
    <citation type="journal article" date="2014" name="PLoS ONE">
        <title>Rumen cellulosomics: divergent fiber-degrading strategies revealed by comparative genome-wide analysis of six ruminococcal strains.</title>
        <authorList>
            <person name="Dassa B."/>
            <person name="Borovok I."/>
            <person name="Ruimy-Israeli V."/>
            <person name="Lamed R."/>
            <person name="Flint H.J."/>
            <person name="Duncan S.H."/>
            <person name="Henrissat B."/>
            <person name="Coutinho P."/>
            <person name="Morrison M."/>
            <person name="Mosoni P."/>
            <person name="Yeoman C.J."/>
            <person name="White B.A."/>
            <person name="Bayer E.A."/>
        </authorList>
    </citation>
    <scope>NUCLEOTIDE SEQUENCE [LARGE SCALE GENOMIC DNA]</scope>
    <source>
        <strain evidence="8 9">007c</strain>
    </source>
</reference>
<dbReference type="CDD" id="cd01949">
    <property type="entry name" value="GGDEF"/>
    <property type="match status" value="1"/>
</dbReference>
<accession>W7UHV9</accession>
<evidence type="ECO:0000256" key="3">
    <source>
        <dbReference type="ARBA" id="ARBA00022692"/>
    </source>
</evidence>
<comment type="caution">
    <text evidence="8">The sequence shown here is derived from an EMBL/GenBank/DDBJ whole genome shotgun (WGS) entry which is preliminary data.</text>
</comment>
<dbReference type="AlphaFoldDB" id="W7UHV9"/>
<gene>
    <name evidence="8" type="ORF">RF007C_10610</name>
</gene>
<dbReference type="InterPro" id="IPR050469">
    <property type="entry name" value="Diguanylate_Cyclase"/>
</dbReference>
<dbReference type="Proteomes" id="UP000019365">
    <property type="component" value="Unassembled WGS sequence"/>
</dbReference>
<dbReference type="InterPro" id="IPR033479">
    <property type="entry name" value="dCache_1"/>
</dbReference>
<feature type="domain" description="GGDEF" evidence="7">
    <location>
        <begin position="371"/>
        <end position="504"/>
    </location>
</feature>
<dbReference type="PATRIC" id="fig|1341157.4.peg.397"/>
<dbReference type="PANTHER" id="PTHR45138:SF9">
    <property type="entry name" value="DIGUANYLATE CYCLASE DGCM-RELATED"/>
    <property type="match status" value="1"/>
</dbReference>
<dbReference type="InterPro" id="IPR029151">
    <property type="entry name" value="Sensor-like_sf"/>
</dbReference>
<keyword evidence="9" id="KW-1185">Reference proteome</keyword>
<protein>
    <recommendedName>
        <fullName evidence="7">GGDEF domain-containing protein</fullName>
    </recommendedName>
</protein>